<dbReference type="PROSITE" id="PS00228">
    <property type="entry name" value="TUBULIN_B_AUTOREG"/>
    <property type="match status" value="1"/>
</dbReference>
<keyword evidence="10" id="KW-0206">Cytoskeleton</keyword>
<dbReference type="FunFam" id="3.30.1330.20:FF:000002">
    <property type="entry name" value="Tubulin beta chain"/>
    <property type="match status" value="1"/>
</dbReference>
<dbReference type="InterPro" id="IPR008280">
    <property type="entry name" value="Tub_FtsZ_C"/>
</dbReference>
<evidence type="ECO:0000256" key="2">
    <source>
        <dbReference type="ARBA" id="ARBA00004245"/>
    </source>
</evidence>
<dbReference type="GO" id="GO:0005874">
    <property type="term" value="C:microtubule"/>
    <property type="evidence" value="ECO:0007669"/>
    <property type="project" value="UniProtKB-KW"/>
</dbReference>
<dbReference type="SMART" id="SM00865">
    <property type="entry name" value="Tubulin_C"/>
    <property type="match status" value="1"/>
</dbReference>
<evidence type="ECO:0000259" key="14">
    <source>
        <dbReference type="SMART" id="SM00864"/>
    </source>
</evidence>
<proteinExistence type="inferred from homology"/>
<dbReference type="GO" id="GO:0003924">
    <property type="term" value="F:GTPase activity"/>
    <property type="evidence" value="ECO:0007669"/>
    <property type="project" value="InterPro"/>
</dbReference>
<evidence type="ECO:0000256" key="9">
    <source>
        <dbReference type="ARBA" id="ARBA00023134"/>
    </source>
</evidence>
<evidence type="ECO:0000256" key="3">
    <source>
        <dbReference type="ARBA" id="ARBA00009636"/>
    </source>
</evidence>
<dbReference type="Pfam" id="PF00091">
    <property type="entry name" value="Tubulin"/>
    <property type="match status" value="1"/>
</dbReference>
<keyword evidence="16" id="KW-1185">Reference proteome</keyword>
<dbReference type="InterPro" id="IPR000217">
    <property type="entry name" value="Tubulin"/>
</dbReference>
<dbReference type="GO" id="GO:0005525">
    <property type="term" value="F:GTP binding"/>
    <property type="evidence" value="ECO:0007669"/>
    <property type="project" value="UniProtKB-UniRule"/>
</dbReference>
<dbReference type="GO" id="GO:0046872">
    <property type="term" value="F:metal ion binding"/>
    <property type="evidence" value="ECO:0007669"/>
    <property type="project" value="UniProtKB-KW"/>
</dbReference>
<dbReference type="Gene3D" id="3.40.50.1440">
    <property type="entry name" value="Tubulin/FtsZ, GTPase domain"/>
    <property type="match status" value="1"/>
</dbReference>
<dbReference type="InterPro" id="IPR023123">
    <property type="entry name" value="Tubulin_C"/>
</dbReference>
<dbReference type="RefSeq" id="XP_023942207.1">
    <property type="nucleotide sequence ID" value="XM_024086439.2"/>
</dbReference>
<dbReference type="Gene3D" id="1.10.287.600">
    <property type="entry name" value="Helix hairpin bin"/>
    <property type="match status" value="1"/>
</dbReference>
<evidence type="ECO:0000256" key="10">
    <source>
        <dbReference type="ARBA" id="ARBA00023212"/>
    </source>
</evidence>
<dbReference type="FunFam" id="1.10.287.600:FF:000006">
    <property type="entry name" value="Tubulin beta chain"/>
    <property type="match status" value="1"/>
</dbReference>
<dbReference type="Pfam" id="PF03953">
    <property type="entry name" value="Tubulin_C"/>
    <property type="match status" value="1"/>
</dbReference>
<dbReference type="SUPFAM" id="SSF55307">
    <property type="entry name" value="Tubulin C-terminal domain-like"/>
    <property type="match status" value="1"/>
</dbReference>
<reference evidence="17" key="1">
    <citation type="submission" date="2025-08" db="UniProtKB">
        <authorList>
            <consortium name="RefSeq"/>
        </authorList>
    </citation>
    <scope>IDENTIFICATION</scope>
</reference>
<dbReference type="GeneID" id="112048782"/>
<gene>
    <name evidence="17" type="primary">LOC112048782</name>
</gene>
<dbReference type="InterPro" id="IPR036525">
    <property type="entry name" value="Tubulin/FtsZ_GTPase_sf"/>
</dbReference>
<comment type="subcellular location">
    <subcellularLocation>
        <location evidence="2">Cytoplasm</location>
        <location evidence="2">Cytoskeleton</location>
    </subcellularLocation>
</comment>
<dbReference type="PRINTS" id="PR01161">
    <property type="entry name" value="TUBULIN"/>
</dbReference>
<dbReference type="KEGG" id="bany:112048782"/>
<evidence type="ECO:0000256" key="5">
    <source>
        <dbReference type="ARBA" id="ARBA00022701"/>
    </source>
</evidence>
<dbReference type="InterPro" id="IPR037103">
    <property type="entry name" value="Tubulin/FtsZ-like_C"/>
</dbReference>
<evidence type="ECO:0000256" key="7">
    <source>
        <dbReference type="ARBA" id="ARBA00022741"/>
    </source>
</evidence>
<keyword evidence="8" id="KW-0460">Magnesium</keyword>
<dbReference type="InterPro" id="IPR017975">
    <property type="entry name" value="Tubulin_CS"/>
</dbReference>
<comment type="similarity">
    <text evidence="3 12">Belongs to the tubulin family.</text>
</comment>
<dbReference type="Proteomes" id="UP001652582">
    <property type="component" value="Chromosome 27"/>
</dbReference>
<dbReference type="OrthoDB" id="1662883at2759"/>
<dbReference type="AlphaFoldDB" id="A0A6J1NAY2"/>
<comment type="subunit">
    <text evidence="12">Dimer of alpha and beta chains. A typical microtubule is a hollow water-filled tube with an outer diameter of 25 nm and an inner diameter of 15 nM. Alpha-beta heterodimers associate head-to-tail to form protofilaments running lengthwise along the microtubule wall with the beta-tubulin subunit facing the microtubule plus end conferring a structural polarity. Microtubules usually have 13 protofilaments but different protofilament numbers can be found in some organisms and specialized cells.</text>
</comment>
<comment type="function">
    <text evidence="11 12">Tubulin is the major constituent of microtubules, a cylinder consisting of laterally associated linear protofilaments composed of alpha- and beta-tubulin heterodimers. Microtubules grow by the addition of GTP-tubulin dimers to the microtubule end, where a stabilizing cap forms. Below the cap, tubulin dimers are in GDP-bound state, owing to GTPase activity of alpha-tubulin.</text>
</comment>
<evidence type="ECO:0000256" key="13">
    <source>
        <dbReference type="SAM" id="MobiDB-lite"/>
    </source>
</evidence>
<evidence type="ECO:0000313" key="16">
    <source>
        <dbReference type="Proteomes" id="UP001652582"/>
    </source>
</evidence>
<keyword evidence="6" id="KW-0479">Metal-binding</keyword>
<keyword evidence="9 12" id="KW-0342">GTP-binding</keyword>
<dbReference type="InterPro" id="IPR013838">
    <property type="entry name" value="Beta-tubulin_BS"/>
</dbReference>
<accession>A0A6J1NAY2</accession>
<evidence type="ECO:0000259" key="15">
    <source>
        <dbReference type="SMART" id="SM00865"/>
    </source>
</evidence>
<organism evidence="16 17">
    <name type="scientific">Bicyclus anynana</name>
    <name type="common">Squinting bush brown butterfly</name>
    <dbReference type="NCBI Taxonomy" id="110368"/>
    <lineage>
        <taxon>Eukaryota</taxon>
        <taxon>Metazoa</taxon>
        <taxon>Ecdysozoa</taxon>
        <taxon>Arthropoda</taxon>
        <taxon>Hexapoda</taxon>
        <taxon>Insecta</taxon>
        <taxon>Pterygota</taxon>
        <taxon>Neoptera</taxon>
        <taxon>Endopterygota</taxon>
        <taxon>Lepidoptera</taxon>
        <taxon>Glossata</taxon>
        <taxon>Ditrysia</taxon>
        <taxon>Papilionoidea</taxon>
        <taxon>Nymphalidae</taxon>
        <taxon>Satyrinae</taxon>
        <taxon>Satyrini</taxon>
        <taxon>Mycalesina</taxon>
        <taxon>Bicyclus</taxon>
    </lineage>
</organism>
<dbReference type="CDD" id="cd02187">
    <property type="entry name" value="beta_tubulin"/>
    <property type="match status" value="1"/>
</dbReference>
<feature type="domain" description="Tubulin/FtsZ 2-layer sandwich" evidence="15">
    <location>
        <begin position="250"/>
        <end position="387"/>
    </location>
</feature>
<evidence type="ECO:0000313" key="17">
    <source>
        <dbReference type="RefSeq" id="XP_023942207.1"/>
    </source>
</evidence>
<evidence type="ECO:0000256" key="11">
    <source>
        <dbReference type="ARBA" id="ARBA00034296"/>
    </source>
</evidence>
<dbReference type="SMART" id="SM00864">
    <property type="entry name" value="Tubulin"/>
    <property type="match status" value="1"/>
</dbReference>
<dbReference type="SUPFAM" id="SSF52490">
    <property type="entry name" value="Tubulin nucleotide-binding domain-like"/>
    <property type="match status" value="1"/>
</dbReference>
<sequence length="452" mass="50754">MREIVHLQAGQCGNQIGSKFWEIISDEHGIDPTGRYHGDSELQLERIQVYYNEASDGVAGSRFVPRAVLVDLEPGTMDAIRSSSYGQLFRPDNYVFGQSGAGNNWAKGHYTEGAELVEAVMDVVRKEAEPCDCLQGFQLTHSLGGGTGSGLGTLLLSKLREEYPDRIVNTFSVTPSPKVSDTVVEPYNATLSVHQLVENTDETFCIDNEALYDICFRTLRLASPTYGDLNHLVSLTMSGVTTCLRFPGQLNADLRKLAVNMVPFPRLHFFMPGFAPLTARNSQGYRALTVAELTQQMFSPVNMMAACDPRRGRYLTVAAIFRGRMSMKEVDEQMLTVQDKNSSYFVEWIPNNVKVAVCDVPPRGLKMAATFVGNTTAIQEIFKRISEQFTLMFRRKAFLHWYTGEGMDEMEFTEAESNMNDLVSEYQQYEEVGVDDEFDEQEEVPGEEYPEE</sequence>
<dbReference type="InterPro" id="IPR018316">
    <property type="entry name" value="Tubulin/FtsZ_2-layer-sand-dom"/>
</dbReference>
<feature type="domain" description="Tubulin/FtsZ GTPase" evidence="14">
    <location>
        <begin position="47"/>
        <end position="248"/>
    </location>
</feature>
<comment type="cofactor">
    <cofactor evidence="1">
        <name>Mg(2+)</name>
        <dbReference type="ChEBI" id="CHEBI:18420"/>
    </cofactor>
</comment>
<keyword evidence="5 12" id="KW-0493">Microtubule</keyword>
<evidence type="ECO:0000256" key="8">
    <source>
        <dbReference type="ARBA" id="ARBA00022842"/>
    </source>
</evidence>
<dbReference type="Gene3D" id="3.30.1330.20">
    <property type="entry name" value="Tubulin/FtsZ, C-terminal domain"/>
    <property type="match status" value="1"/>
</dbReference>
<dbReference type="GO" id="GO:0007017">
    <property type="term" value="P:microtubule-based process"/>
    <property type="evidence" value="ECO:0007669"/>
    <property type="project" value="InterPro"/>
</dbReference>
<dbReference type="PROSITE" id="PS00227">
    <property type="entry name" value="TUBULIN"/>
    <property type="match status" value="1"/>
</dbReference>
<keyword evidence="4" id="KW-0963">Cytoplasm</keyword>
<evidence type="ECO:0000256" key="1">
    <source>
        <dbReference type="ARBA" id="ARBA00001946"/>
    </source>
</evidence>
<name>A0A6J1NAY2_BICAN</name>
<feature type="region of interest" description="Disordered" evidence="13">
    <location>
        <begin position="433"/>
        <end position="452"/>
    </location>
</feature>
<dbReference type="GO" id="GO:0005200">
    <property type="term" value="F:structural constituent of cytoskeleton"/>
    <property type="evidence" value="ECO:0007669"/>
    <property type="project" value="InterPro"/>
</dbReference>
<dbReference type="InterPro" id="IPR003008">
    <property type="entry name" value="Tubulin_FtsZ_GTPase"/>
</dbReference>
<dbReference type="FunFam" id="3.40.50.1440:FF:000003">
    <property type="entry name" value="Tubulin beta chain"/>
    <property type="match status" value="1"/>
</dbReference>
<evidence type="ECO:0000256" key="12">
    <source>
        <dbReference type="RuleBase" id="RU000352"/>
    </source>
</evidence>
<dbReference type="PANTHER" id="PTHR11588">
    <property type="entry name" value="TUBULIN"/>
    <property type="match status" value="1"/>
</dbReference>
<evidence type="ECO:0000256" key="4">
    <source>
        <dbReference type="ARBA" id="ARBA00022490"/>
    </source>
</evidence>
<dbReference type="InterPro" id="IPR002453">
    <property type="entry name" value="Beta_tubulin"/>
</dbReference>
<keyword evidence="7 12" id="KW-0547">Nucleotide-binding</keyword>
<evidence type="ECO:0000256" key="6">
    <source>
        <dbReference type="ARBA" id="ARBA00022723"/>
    </source>
</evidence>
<dbReference type="PRINTS" id="PR01163">
    <property type="entry name" value="BETATUBULIN"/>
</dbReference>
<protein>
    <recommendedName>
        <fullName evidence="12">Tubulin beta chain</fullName>
    </recommendedName>
</protein>